<feature type="compositionally biased region" description="Basic and acidic residues" evidence="1">
    <location>
        <begin position="35"/>
        <end position="50"/>
    </location>
</feature>
<dbReference type="Proteomes" id="UP000281431">
    <property type="component" value="Unassembled WGS sequence"/>
</dbReference>
<comment type="caution">
    <text evidence="2">The sequence shown here is derived from an EMBL/GenBank/DDBJ whole genome shotgun (WGS) entry which is preliminary data.</text>
</comment>
<protein>
    <submittedName>
        <fullName evidence="2">Uncharacterized protein</fullName>
    </submittedName>
</protein>
<feature type="region of interest" description="Disordered" evidence="1">
    <location>
        <begin position="1"/>
        <end position="68"/>
    </location>
</feature>
<reference evidence="2 3" key="1">
    <citation type="submission" date="2018-10" db="EMBL/GenBank/DDBJ databases">
        <title>Natrarchaeobius chitinivorans gen. nov., sp. nov., and Natrarchaeobius haloalkaliphilus sp. nov., alkaliphilic, chitin-utilizing haloarchaea from hypersaline alkaline lakes.</title>
        <authorList>
            <person name="Sorokin D.Y."/>
            <person name="Elcheninov A.G."/>
            <person name="Kostrikina N.A."/>
            <person name="Bale N.J."/>
            <person name="Sinninghe Damste J.S."/>
            <person name="Khijniak T.V."/>
            <person name="Kublanov I.V."/>
            <person name="Toshchakov S.V."/>
        </authorList>
    </citation>
    <scope>NUCLEOTIDE SEQUENCE [LARGE SCALE GENOMIC DNA]</scope>
    <source>
        <strain evidence="2 3">AArcht7</strain>
    </source>
</reference>
<gene>
    <name evidence="2" type="ORF">EA472_20655</name>
</gene>
<sequence>MRPRARSPGYAGIIRSDRAYEGGMTDRPPPASHVRALERSRWSIERDSRTATDSLLDSETAYHATGFR</sequence>
<evidence type="ECO:0000256" key="1">
    <source>
        <dbReference type="SAM" id="MobiDB-lite"/>
    </source>
</evidence>
<accession>A0A3N6PFB1</accession>
<proteinExistence type="predicted"/>
<evidence type="ECO:0000313" key="3">
    <source>
        <dbReference type="Proteomes" id="UP000281431"/>
    </source>
</evidence>
<evidence type="ECO:0000313" key="2">
    <source>
        <dbReference type="EMBL" id="RQG96205.1"/>
    </source>
</evidence>
<name>A0A3N6PFB1_NATCH</name>
<dbReference type="AlphaFoldDB" id="A0A3N6PFB1"/>
<keyword evidence="3" id="KW-1185">Reference proteome</keyword>
<dbReference type="EMBL" id="REFZ01000026">
    <property type="protein sequence ID" value="RQG96205.1"/>
    <property type="molecule type" value="Genomic_DNA"/>
</dbReference>
<organism evidence="2 3">
    <name type="scientific">Natrarchaeobius chitinivorans</name>
    <dbReference type="NCBI Taxonomy" id="1679083"/>
    <lineage>
        <taxon>Archaea</taxon>
        <taxon>Methanobacteriati</taxon>
        <taxon>Methanobacteriota</taxon>
        <taxon>Stenosarchaea group</taxon>
        <taxon>Halobacteria</taxon>
        <taxon>Halobacteriales</taxon>
        <taxon>Natrialbaceae</taxon>
        <taxon>Natrarchaeobius</taxon>
    </lineage>
</organism>